<keyword evidence="1 2" id="KW-0597">Phosphoprotein</keyword>
<reference evidence="6 7" key="1">
    <citation type="submission" date="2021-06" db="EMBL/GenBank/DDBJ databases">
        <title>New haloarchaea isolates fom saline soil.</title>
        <authorList>
            <person name="Duran-Viseras A."/>
            <person name="Sanchez-Porro C.S."/>
            <person name="Ventosa A."/>
        </authorList>
    </citation>
    <scope>NUCLEOTIDE SEQUENCE [LARGE SCALE GENOMIC DNA]</scope>
    <source>
        <strain evidence="6 7">JCM 183640</strain>
    </source>
</reference>
<dbReference type="SUPFAM" id="SSF52172">
    <property type="entry name" value="CheY-like"/>
    <property type="match status" value="1"/>
</dbReference>
<dbReference type="Pfam" id="PF00072">
    <property type="entry name" value="Response_reg"/>
    <property type="match status" value="1"/>
</dbReference>
<dbReference type="PANTHER" id="PTHR44591:SF19">
    <property type="entry name" value="TWO-COMPONENT RESPONSE REGULATOR-RELATED"/>
    <property type="match status" value="1"/>
</dbReference>
<dbReference type="GO" id="GO:0000160">
    <property type="term" value="P:phosphorelay signal transduction system"/>
    <property type="evidence" value="ECO:0007669"/>
    <property type="project" value="InterPro"/>
</dbReference>
<organism evidence="6 7">
    <name type="scientific">Haloarcula limicola</name>
    <dbReference type="NCBI Taxonomy" id="1429915"/>
    <lineage>
        <taxon>Archaea</taxon>
        <taxon>Methanobacteriati</taxon>
        <taxon>Methanobacteriota</taxon>
        <taxon>Stenosarchaea group</taxon>
        <taxon>Halobacteria</taxon>
        <taxon>Halobacteriales</taxon>
        <taxon>Haloarculaceae</taxon>
        <taxon>Haloarcula</taxon>
    </lineage>
</organism>
<dbReference type="InterPro" id="IPR050595">
    <property type="entry name" value="Bact_response_regulator"/>
</dbReference>
<evidence type="ECO:0000256" key="3">
    <source>
        <dbReference type="SAM" id="MobiDB-lite"/>
    </source>
</evidence>
<dbReference type="PROSITE" id="PS50110">
    <property type="entry name" value="RESPONSE_REGULATORY"/>
    <property type="match status" value="1"/>
</dbReference>
<dbReference type="NCBIfam" id="TIGR00229">
    <property type="entry name" value="sensory_box"/>
    <property type="match status" value="1"/>
</dbReference>
<dbReference type="PANTHER" id="PTHR44591">
    <property type="entry name" value="STRESS RESPONSE REGULATOR PROTEIN 1"/>
    <property type="match status" value="1"/>
</dbReference>
<evidence type="ECO:0000259" key="4">
    <source>
        <dbReference type="PROSITE" id="PS50110"/>
    </source>
</evidence>
<evidence type="ECO:0000256" key="1">
    <source>
        <dbReference type="ARBA" id="ARBA00022553"/>
    </source>
</evidence>
<dbReference type="OrthoDB" id="8127at2157"/>
<feature type="domain" description="Response regulatory" evidence="4">
    <location>
        <begin position="62"/>
        <end position="178"/>
    </location>
</feature>
<dbReference type="SMART" id="SM00091">
    <property type="entry name" value="PAS"/>
    <property type="match status" value="1"/>
</dbReference>
<evidence type="ECO:0000256" key="2">
    <source>
        <dbReference type="PROSITE-ProRule" id="PRU00169"/>
    </source>
</evidence>
<name>A0A8J7Y327_9EURY</name>
<accession>A0A8J7Y327</accession>
<keyword evidence="7" id="KW-1185">Reference proteome</keyword>
<gene>
    <name evidence="6" type="ORF">KTS45_04485</name>
</gene>
<dbReference type="AlphaFoldDB" id="A0A8J7Y327"/>
<evidence type="ECO:0000313" key="6">
    <source>
        <dbReference type="EMBL" id="MBV0923450.1"/>
    </source>
</evidence>
<dbReference type="PROSITE" id="PS50112">
    <property type="entry name" value="PAS"/>
    <property type="match status" value="1"/>
</dbReference>
<evidence type="ECO:0000259" key="5">
    <source>
        <dbReference type="PROSITE" id="PS50112"/>
    </source>
</evidence>
<dbReference type="RefSeq" id="WP_162316581.1">
    <property type="nucleotide sequence ID" value="NZ_JAHQXF010000001.1"/>
</dbReference>
<dbReference type="SUPFAM" id="SSF55785">
    <property type="entry name" value="PYP-like sensor domain (PAS domain)"/>
    <property type="match status" value="1"/>
</dbReference>
<feature type="region of interest" description="Disordered" evidence="3">
    <location>
        <begin position="1"/>
        <end position="44"/>
    </location>
</feature>
<proteinExistence type="predicted"/>
<evidence type="ECO:0000313" key="7">
    <source>
        <dbReference type="Proteomes" id="UP000766550"/>
    </source>
</evidence>
<dbReference type="SMART" id="SM00448">
    <property type="entry name" value="REC"/>
    <property type="match status" value="1"/>
</dbReference>
<dbReference type="Gene3D" id="3.40.50.2300">
    <property type="match status" value="1"/>
</dbReference>
<dbReference type="Proteomes" id="UP000766550">
    <property type="component" value="Unassembled WGS sequence"/>
</dbReference>
<dbReference type="CDD" id="cd00130">
    <property type="entry name" value="PAS"/>
    <property type="match status" value="1"/>
</dbReference>
<dbReference type="CDD" id="cd00156">
    <property type="entry name" value="REC"/>
    <property type="match status" value="1"/>
</dbReference>
<dbReference type="InterPro" id="IPR001789">
    <property type="entry name" value="Sig_transdc_resp-reg_receiver"/>
</dbReference>
<feature type="modified residue" description="4-aspartylphosphate" evidence="2">
    <location>
        <position position="113"/>
    </location>
</feature>
<dbReference type="InterPro" id="IPR035965">
    <property type="entry name" value="PAS-like_dom_sf"/>
</dbReference>
<dbReference type="EMBL" id="JAHQXF010000001">
    <property type="protein sequence ID" value="MBV0923450.1"/>
    <property type="molecule type" value="Genomic_DNA"/>
</dbReference>
<comment type="caution">
    <text evidence="6">The sequence shown here is derived from an EMBL/GenBank/DDBJ whole genome shotgun (WGS) entry which is preliminary data.</text>
</comment>
<dbReference type="Gene3D" id="3.30.450.20">
    <property type="entry name" value="PAS domain"/>
    <property type="match status" value="1"/>
</dbReference>
<feature type="domain" description="PAS" evidence="5">
    <location>
        <begin position="216"/>
        <end position="238"/>
    </location>
</feature>
<dbReference type="InterPro" id="IPR000014">
    <property type="entry name" value="PAS"/>
</dbReference>
<dbReference type="Pfam" id="PF13426">
    <property type="entry name" value="PAS_9"/>
    <property type="match status" value="1"/>
</dbReference>
<dbReference type="InterPro" id="IPR011006">
    <property type="entry name" value="CheY-like_superfamily"/>
</dbReference>
<sequence>MDGSSAFPAETVELSRSSIRGSRRASNRSVPFIRTQSSGSADDSYAEVPVPLAKMQDTQGIRVLHVDDDPQIGELLQTFLERINDDFTVVTETSAVAAMDHLRESRIDCIVSDYQMPNMDGLEFLEIVRERYTDVPFILFTGQGSEEIASDAIAAGVTDYMQKETGTDQYEVLANRVENAVSQSRTEEQFWNALSWYQRLVEQEIAGVCIVQDREFAYVNQKLAEMFGYEQCELMGESPARITATDDQDWFSGQRESGEGDLESFDSTFTGVRADGERLTVEVSGGDVEYDGAPAWIGVLRVTDDRPDAGE</sequence>
<protein>
    <submittedName>
        <fullName evidence="6">Response regulator</fullName>
    </submittedName>
</protein>